<protein>
    <submittedName>
        <fullName evidence="1">Uncharacterized protein</fullName>
    </submittedName>
</protein>
<name>A0A818RBS3_9BILA</name>
<organism evidence="1 2">
    <name type="scientific">Rotaria socialis</name>
    <dbReference type="NCBI Taxonomy" id="392032"/>
    <lineage>
        <taxon>Eukaryota</taxon>
        <taxon>Metazoa</taxon>
        <taxon>Spiralia</taxon>
        <taxon>Gnathifera</taxon>
        <taxon>Rotifera</taxon>
        <taxon>Eurotatoria</taxon>
        <taxon>Bdelloidea</taxon>
        <taxon>Philodinida</taxon>
        <taxon>Philodinidae</taxon>
        <taxon>Rotaria</taxon>
    </lineage>
</organism>
<comment type="caution">
    <text evidence="1">The sequence shown here is derived from an EMBL/GenBank/DDBJ whole genome shotgun (WGS) entry which is preliminary data.</text>
</comment>
<accession>A0A818RBS3</accession>
<reference evidence="1" key="1">
    <citation type="submission" date="2021-02" db="EMBL/GenBank/DDBJ databases">
        <authorList>
            <person name="Nowell W R."/>
        </authorList>
    </citation>
    <scope>NUCLEOTIDE SEQUENCE</scope>
</reference>
<dbReference type="EMBL" id="CAJNYD010004941">
    <property type="protein sequence ID" value="CAF3648909.1"/>
    <property type="molecule type" value="Genomic_DNA"/>
</dbReference>
<dbReference type="AlphaFoldDB" id="A0A818RBS3"/>
<gene>
    <name evidence="1" type="ORF">LUA448_LOCUS32862</name>
</gene>
<evidence type="ECO:0000313" key="2">
    <source>
        <dbReference type="Proteomes" id="UP000663833"/>
    </source>
</evidence>
<dbReference type="Proteomes" id="UP000663833">
    <property type="component" value="Unassembled WGS sequence"/>
</dbReference>
<sequence length="40" mass="4674">MGDVIENVFRPTSKRQETLLQEIINKLDRENCSLEAKKLN</sequence>
<feature type="non-terminal residue" evidence="1">
    <location>
        <position position="40"/>
    </location>
</feature>
<evidence type="ECO:0000313" key="1">
    <source>
        <dbReference type="EMBL" id="CAF3648909.1"/>
    </source>
</evidence>
<proteinExistence type="predicted"/>